<evidence type="ECO:0000313" key="2">
    <source>
        <dbReference type="Proteomes" id="UP000050795"/>
    </source>
</evidence>
<feature type="compositionally biased region" description="Acidic residues" evidence="1">
    <location>
        <begin position="259"/>
        <end position="291"/>
    </location>
</feature>
<feature type="region of interest" description="Disordered" evidence="1">
    <location>
        <begin position="246"/>
        <end position="302"/>
    </location>
</feature>
<feature type="compositionally biased region" description="Basic and acidic residues" evidence="1">
    <location>
        <begin position="247"/>
        <end position="258"/>
    </location>
</feature>
<dbReference type="Proteomes" id="UP000050795">
    <property type="component" value="Unassembled WGS sequence"/>
</dbReference>
<reference evidence="3" key="2">
    <citation type="submission" date="2023-11" db="UniProtKB">
        <authorList>
            <consortium name="WormBaseParasite"/>
        </authorList>
    </citation>
    <scope>IDENTIFICATION</scope>
</reference>
<evidence type="ECO:0000256" key="1">
    <source>
        <dbReference type="SAM" id="MobiDB-lite"/>
    </source>
</evidence>
<name>A0A183W614_TRIRE</name>
<feature type="region of interest" description="Disordered" evidence="1">
    <location>
        <begin position="41"/>
        <end position="82"/>
    </location>
</feature>
<dbReference type="OrthoDB" id="6276298at2759"/>
<feature type="compositionally biased region" description="Low complexity" evidence="1">
    <location>
        <begin position="53"/>
        <end position="82"/>
    </location>
</feature>
<sequence length="377" mass="42048">MDLTEFDSSCNNELTSSALKLVMEISINKLRNFQNTLQSPVGQQPMKAAATENRNISVSNNNGNSSSESMPRVTSRRTSSTFSPSNRLYRVMVILKIAKKARSILLTQEAMNTLPTNVNNDNNNNSVKAINNHDTLPSERISTSHSDSGEQCNLLNAVKSTTPLPINSSSEMPVLHSTNPNEQRYKRISDCNSDDSSVTSNKRVFDSNLSIWTPENPVLCNPESQEEQLRNSHDCQINVQHVLVSRVENDNDGVKMEDENTTADDEVDTEGSDEDVEDDDEEEEDDEDEGADSSTPNYQDQYSLSRCRMIVQPADIHTLENNRTTSTECLRSSNSNALQQQVSHTMDYNEMNHDCGRDMCICLSNSPNSRPLITGII</sequence>
<accession>A0A183W614</accession>
<reference evidence="2" key="1">
    <citation type="submission" date="2022-06" db="EMBL/GenBank/DDBJ databases">
        <authorList>
            <person name="Berger JAMES D."/>
            <person name="Berger JAMES D."/>
        </authorList>
    </citation>
    <scope>NUCLEOTIDE SEQUENCE [LARGE SCALE GENOMIC DNA]</scope>
</reference>
<dbReference type="WBParaSite" id="TREG1_137130.1">
    <property type="protein sequence ID" value="TREG1_137130.1"/>
    <property type="gene ID" value="TREG1_137130"/>
</dbReference>
<evidence type="ECO:0000313" key="3">
    <source>
        <dbReference type="WBParaSite" id="TREG1_137130.1"/>
    </source>
</evidence>
<proteinExistence type="predicted"/>
<protein>
    <submittedName>
        <fullName evidence="3">Serine/threonine-protein kinase DDB_G0282963</fullName>
    </submittedName>
</protein>
<dbReference type="AlphaFoldDB" id="A0A183W614"/>
<keyword evidence="2" id="KW-1185">Reference proteome</keyword>
<organism evidence="2 3">
    <name type="scientific">Trichobilharzia regenti</name>
    <name type="common">Nasal bird schistosome</name>
    <dbReference type="NCBI Taxonomy" id="157069"/>
    <lineage>
        <taxon>Eukaryota</taxon>
        <taxon>Metazoa</taxon>
        <taxon>Spiralia</taxon>
        <taxon>Lophotrochozoa</taxon>
        <taxon>Platyhelminthes</taxon>
        <taxon>Trematoda</taxon>
        <taxon>Digenea</taxon>
        <taxon>Strigeidida</taxon>
        <taxon>Schistosomatoidea</taxon>
        <taxon>Schistosomatidae</taxon>
        <taxon>Trichobilharzia</taxon>
    </lineage>
</organism>